<dbReference type="KEGG" id="lsf:I8J32_006900"/>
<evidence type="ECO:0008006" key="3">
    <source>
        <dbReference type="Google" id="ProtNLM"/>
    </source>
</evidence>
<gene>
    <name evidence="1" type="ORF">I8J32_006900</name>
</gene>
<sequence>MLTFAIAATAAPPVPVKVGDQPGMDACTSLAVVTSRRPLALRTGPGQRHAKVITLKPGDLVHLCGTSSDAQWSAVVLAQDGILDCRVSSPAPAPGAYEGPCVSGWLPAKWLEPVAG</sequence>
<proteinExistence type="predicted"/>
<dbReference type="Proteomes" id="UP000639274">
    <property type="component" value="Chromosome"/>
</dbReference>
<dbReference type="AlphaFoldDB" id="A0A974Y196"/>
<organism evidence="1 2">
    <name type="scientific">Agrilutibacter solisilvae</name>
    <dbReference type="NCBI Taxonomy" id="2763317"/>
    <lineage>
        <taxon>Bacteria</taxon>
        <taxon>Pseudomonadati</taxon>
        <taxon>Pseudomonadota</taxon>
        <taxon>Gammaproteobacteria</taxon>
        <taxon>Lysobacterales</taxon>
        <taxon>Lysobacteraceae</taxon>
        <taxon>Agrilutibacter</taxon>
    </lineage>
</organism>
<evidence type="ECO:0000313" key="1">
    <source>
        <dbReference type="EMBL" id="QSX79572.1"/>
    </source>
</evidence>
<keyword evidence="2" id="KW-1185">Reference proteome</keyword>
<accession>A0A974Y196</accession>
<name>A0A974Y196_9GAMM</name>
<dbReference type="EMBL" id="CP071518">
    <property type="protein sequence ID" value="QSX79572.1"/>
    <property type="molecule type" value="Genomic_DNA"/>
</dbReference>
<reference evidence="1 2" key="1">
    <citation type="submission" date="2021-03" db="EMBL/GenBank/DDBJ databases">
        <title>Lysobacter sp. nov. isolated from soil of gangwondo yeongwol, south Korea.</title>
        <authorList>
            <person name="Kim K.R."/>
            <person name="Kim K.H."/>
            <person name="Jeon C.O."/>
        </authorList>
    </citation>
    <scope>NUCLEOTIDE SEQUENCE [LARGE SCALE GENOMIC DNA]</scope>
    <source>
        <strain evidence="1 2">R19</strain>
    </source>
</reference>
<evidence type="ECO:0000313" key="2">
    <source>
        <dbReference type="Proteomes" id="UP000639274"/>
    </source>
</evidence>
<dbReference type="RefSeq" id="WP_200616316.1">
    <property type="nucleotide sequence ID" value="NZ_CP071518.1"/>
</dbReference>
<protein>
    <recommendedName>
        <fullName evidence="3">SH3 domain-containing protein</fullName>
    </recommendedName>
</protein>